<keyword evidence="2" id="KW-1185">Reference proteome</keyword>
<dbReference type="AlphaFoldDB" id="A0A087T746"/>
<dbReference type="Proteomes" id="UP000054359">
    <property type="component" value="Unassembled WGS sequence"/>
</dbReference>
<gene>
    <name evidence="1" type="ORF">X975_26962</name>
</gene>
<protein>
    <submittedName>
        <fullName evidence="1">Uncharacterized protein</fullName>
    </submittedName>
</protein>
<dbReference type="EMBL" id="KK113745">
    <property type="protein sequence ID" value="KFM60935.1"/>
    <property type="molecule type" value="Genomic_DNA"/>
</dbReference>
<evidence type="ECO:0000313" key="1">
    <source>
        <dbReference type="EMBL" id="KFM60935.1"/>
    </source>
</evidence>
<proteinExistence type="predicted"/>
<feature type="non-terminal residue" evidence="1">
    <location>
        <position position="48"/>
    </location>
</feature>
<name>A0A087T746_STEMI</name>
<organism evidence="1 2">
    <name type="scientific">Stegodyphus mimosarum</name>
    <name type="common">African social velvet spider</name>
    <dbReference type="NCBI Taxonomy" id="407821"/>
    <lineage>
        <taxon>Eukaryota</taxon>
        <taxon>Metazoa</taxon>
        <taxon>Ecdysozoa</taxon>
        <taxon>Arthropoda</taxon>
        <taxon>Chelicerata</taxon>
        <taxon>Arachnida</taxon>
        <taxon>Araneae</taxon>
        <taxon>Araneomorphae</taxon>
        <taxon>Entelegynae</taxon>
        <taxon>Eresoidea</taxon>
        <taxon>Eresidae</taxon>
        <taxon>Stegodyphus</taxon>
    </lineage>
</organism>
<evidence type="ECO:0000313" key="2">
    <source>
        <dbReference type="Proteomes" id="UP000054359"/>
    </source>
</evidence>
<accession>A0A087T746</accession>
<reference evidence="1 2" key="1">
    <citation type="submission" date="2013-11" db="EMBL/GenBank/DDBJ databases">
        <title>Genome sequencing of Stegodyphus mimosarum.</title>
        <authorList>
            <person name="Bechsgaard J."/>
        </authorList>
    </citation>
    <scope>NUCLEOTIDE SEQUENCE [LARGE SCALE GENOMIC DNA]</scope>
</reference>
<sequence length="48" mass="5027">MNKFHSLAIGGGNCSAQSSLSNQSACMNIFALLIIGPSRPKGSYNRAI</sequence>